<evidence type="ECO:0000256" key="1">
    <source>
        <dbReference type="SAM" id="MobiDB-lite"/>
    </source>
</evidence>
<evidence type="ECO:0000313" key="2">
    <source>
        <dbReference type="EMBL" id="KAF8876606.1"/>
    </source>
</evidence>
<dbReference type="Proteomes" id="UP000724874">
    <property type="component" value="Unassembled WGS sequence"/>
</dbReference>
<name>A0A9P5NAW0_GYMJU</name>
<organism evidence="2 3">
    <name type="scientific">Gymnopilus junonius</name>
    <name type="common">Spectacular rustgill mushroom</name>
    <name type="synonym">Gymnopilus spectabilis subsp. junonius</name>
    <dbReference type="NCBI Taxonomy" id="109634"/>
    <lineage>
        <taxon>Eukaryota</taxon>
        <taxon>Fungi</taxon>
        <taxon>Dikarya</taxon>
        <taxon>Basidiomycota</taxon>
        <taxon>Agaricomycotina</taxon>
        <taxon>Agaricomycetes</taxon>
        <taxon>Agaricomycetidae</taxon>
        <taxon>Agaricales</taxon>
        <taxon>Agaricineae</taxon>
        <taxon>Hymenogastraceae</taxon>
        <taxon>Gymnopilus</taxon>
    </lineage>
</organism>
<feature type="region of interest" description="Disordered" evidence="1">
    <location>
        <begin position="48"/>
        <end position="68"/>
    </location>
</feature>
<proteinExistence type="predicted"/>
<evidence type="ECO:0000313" key="3">
    <source>
        <dbReference type="Proteomes" id="UP000724874"/>
    </source>
</evidence>
<dbReference type="EMBL" id="JADNYJ010000180">
    <property type="protein sequence ID" value="KAF8876606.1"/>
    <property type="molecule type" value="Genomic_DNA"/>
</dbReference>
<protein>
    <submittedName>
        <fullName evidence="2">Uncharacterized protein</fullName>
    </submittedName>
</protein>
<feature type="compositionally biased region" description="Polar residues" evidence="1">
    <location>
        <begin position="52"/>
        <end position="68"/>
    </location>
</feature>
<gene>
    <name evidence="2" type="ORF">CPB84DRAFT_1795738</name>
</gene>
<dbReference type="AlphaFoldDB" id="A0A9P5NAW0"/>
<sequence length="68" mass="7414">MLSFGIKGDVKPQNASNLANVGKYRPNYPFVSQISFAQADFLNFFNLPGSAKGSSPRSTTHSQLTYAE</sequence>
<keyword evidence="3" id="KW-1185">Reference proteome</keyword>
<comment type="caution">
    <text evidence="2">The sequence shown here is derived from an EMBL/GenBank/DDBJ whole genome shotgun (WGS) entry which is preliminary data.</text>
</comment>
<reference evidence="2" key="1">
    <citation type="submission" date="2020-11" db="EMBL/GenBank/DDBJ databases">
        <authorList>
            <consortium name="DOE Joint Genome Institute"/>
            <person name="Ahrendt S."/>
            <person name="Riley R."/>
            <person name="Andreopoulos W."/>
            <person name="LaButti K."/>
            <person name="Pangilinan J."/>
            <person name="Ruiz-duenas F.J."/>
            <person name="Barrasa J.M."/>
            <person name="Sanchez-Garcia M."/>
            <person name="Camarero S."/>
            <person name="Miyauchi S."/>
            <person name="Serrano A."/>
            <person name="Linde D."/>
            <person name="Babiker R."/>
            <person name="Drula E."/>
            <person name="Ayuso-Fernandez I."/>
            <person name="Pacheco R."/>
            <person name="Padilla G."/>
            <person name="Ferreira P."/>
            <person name="Barriuso J."/>
            <person name="Kellner H."/>
            <person name="Castanera R."/>
            <person name="Alfaro M."/>
            <person name="Ramirez L."/>
            <person name="Pisabarro A.G."/>
            <person name="Kuo A."/>
            <person name="Tritt A."/>
            <person name="Lipzen A."/>
            <person name="He G."/>
            <person name="Yan M."/>
            <person name="Ng V."/>
            <person name="Cullen D."/>
            <person name="Martin F."/>
            <person name="Rosso M.-N."/>
            <person name="Henrissat B."/>
            <person name="Hibbett D."/>
            <person name="Martinez A.T."/>
            <person name="Grigoriev I.V."/>
        </authorList>
    </citation>
    <scope>NUCLEOTIDE SEQUENCE</scope>
    <source>
        <strain evidence="2">AH 44721</strain>
    </source>
</reference>
<accession>A0A9P5NAW0</accession>